<comment type="caution">
    <text evidence="2">The sequence shown here is derived from an EMBL/GenBank/DDBJ whole genome shotgun (WGS) entry which is preliminary data.</text>
</comment>
<name>A0ABS5U5N7_9BACT</name>
<protein>
    <submittedName>
        <fullName evidence="2">Uncharacterized protein</fullName>
    </submittedName>
</protein>
<feature type="chain" id="PRO_5046150435" evidence="1">
    <location>
        <begin position="23"/>
        <end position="447"/>
    </location>
</feature>
<evidence type="ECO:0000256" key="1">
    <source>
        <dbReference type="SAM" id="SignalP"/>
    </source>
</evidence>
<dbReference type="Proteomes" id="UP000784128">
    <property type="component" value="Unassembled WGS sequence"/>
</dbReference>
<feature type="signal peptide" evidence="1">
    <location>
        <begin position="1"/>
        <end position="22"/>
    </location>
</feature>
<keyword evidence="3" id="KW-1185">Reference proteome</keyword>
<keyword evidence="1" id="KW-0732">Signal</keyword>
<dbReference type="EMBL" id="JAHDYS010000003">
    <property type="protein sequence ID" value="MBT1070980.1"/>
    <property type="molecule type" value="Genomic_DNA"/>
</dbReference>
<proteinExistence type="predicted"/>
<organism evidence="2 3">
    <name type="scientific">Pelotalea chapellei</name>
    <dbReference type="NCBI Taxonomy" id="44671"/>
    <lineage>
        <taxon>Bacteria</taxon>
        <taxon>Pseudomonadati</taxon>
        <taxon>Thermodesulfobacteriota</taxon>
        <taxon>Desulfuromonadia</taxon>
        <taxon>Geobacterales</taxon>
        <taxon>Geobacteraceae</taxon>
        <taxon>Pelotalea</taxon>
    </lineage>
</organism>
<reference evidence="2 3" key="1">
    <citation type="submission" date="2021-05" db="EMBL/GenBank/DDBJ databases">
        <title>The draft genome of Geobacter chapellei DSM 13688.</title>
        <authorList>
            <person name="Xu Z."/>
            <person name="Masuda Y."/>
            <person name="Itoh H."/>
            <person name="Senoo K."/>
        </authorList>
    </citation>
    <scope>NUCLEOTIDE SEQUENCE [LARGE SCALE GENOMIC DNA]</scope>
    <source>
        <strain evidence="2 3">DSM 13688</strain>
    </source>
</reference>
<sequence>MKKTFCSLFSAASLLVSSAAIAAETSLDATTILRIERRSVSGSSTQDIMPATQFLNLDVNKLGDGNLSLHLSGWGRVDLADKSYNTDRADGNLTYGYLQYRFTHANADIRAGRLFVHEGIVNEHVDGLALRTDLPLGFGISAFGGATVHTRHLWGQTSDGKGDGIVGGRINYRHEGLLEIGVSAVGESKAPLLANYASPVQAPPNGDIRSNHRLAGGDIWFSPYRFMEIIGHSSYNIETHKMAEHAYLLNLKPLQQLVLSGEFNEYRDRSYLYAWSLFSGSALNPADRSRSVGGIASYDFNKTVGLTADYRHYTRQLGNADRYGADLRLSFLNNRVRSGLGYHYLRAGQNFAIASNTSASYHSLRAYALHDTKTYFAAVDAIDYIFKNKVYDEKHAWEGTLSLGYHLTPALALSGDISYGRNPEFTEDLRGLLRLTYNMNFDGKGGK</sequence>
<evidence type="ECO:0000313" key="3">
    <source>
        <dbReference type="Proteomes" id="UP000784128"/>
    </source>
</evidence>
<dbReference type="RefSeq" id="WP_214296691.1">
    <property type="nucleotide sequence ID" value="NZ_JAHDYS010000003.1"/>
</dbReference>
<gene>
    <name evidence="2" type="ORF">KJB30_04225</name>
</gene>
<accession>A0ABS5U5N7</accession>
<evidence type="ECO:0000313" key="2">
    <source>
        <dbReference type="EMBL" id="MBT1070980.1"/>
    </source>
</evidence>